<evidence type="ECO:0000313" key="2">
    <source>
        <dbReference type="EMBL" id="VCU08736.1"/>
    </source>
</evidence>
<organism evidence="2 3">
    <name type="scientific">Rhodoplanes serenus</name>
    <dbReference type="NCBI Taxonomy" id="200615"/>
    <lineage>
        <taxon>Bacteria</taxon>
        <taxon>Pseudomonadati</taxon>
        <taxon>Pseudomonadota</taxon>
        <taxon>Alphaproteobacteria</taxon>
        <taxon>Hyphomicrobiales</taxon>
        <taxon>Nitrobacteraceae</taxon>
        <taxon>Rhodoplanes</taxon>
    </lineage>
</organism>
<gene>
    <name evidence="2" type="ORF">RHODGE_RHODGE_01900</name>
</gene>
<keyword evidence="1" id="KW-0732">Signal</keyword>
<protein>
    <submittedName>
        <fullName evidence="2">Uncharacterized protein</fullName>
    </submittedName>
</protein>
<feature type="chain" id="PRO_5018761367" evidence="1">
    <location>
        <begin position="31"/>
        <end position="207"/>
    </location>
</feature>
<name>A0A3S4B482_9BRAD</name>
<feature type="signal peptide" evidence="1">
    <location>
        <begin position="1"/>
        <end position="30"/>
    </location>
</feature>
<dbReference type="Proteomes" id="UP000289200">
    <property type="component" value="Unassembled WGS sequence"/>
</dbReference>
<comment type="caution">
    <text evidence="2">The sequence shown here is derived from an EMBL/GenBank/DDBJ whole genome shotgun (WGS) entry which is preliminary data.</text>
</comment>
<dbReference type="OrthoDB" id="7875723at2"/>
<dbReference type="InterPro" id="IPR006311">
    <property type="entry name" value="TAT_signal"/>
</dbReference>
<accession>A0A3S4B482</accession>
<dbReference type="RefSeq" id="WP_129608778.1">
    <property type="nucleotide sequence ID" value="NZ_UWOC01000134.1"/>
</dbReference>
<dbReference type="PROSITE" id="PS51318">
    <property type="entry name" value="TAT"/>
    <property type="match status" value="1"/>
</dbReference>
<sequence>MTRPATRPRRGLAAAAAGLALLLTAAPAAAHRAGAGRTDGIPIDSLSHGQMLVIEQNRAAILDLAARTARTDETFRRLLNYTKIQHAFCLFGLMPGTLTDEESPFNGCAHAYLAGTRALLNHMRDRPGADPAARALADKVDHALLLEGTLALCVYSGEPYNTADVILPEWSAIPTHRPTAAALGGVLVVTAGGTTLLFRPRRRQTTP</sequence>
<proteinExistence type="predicted"/>
<evidence type="ECO:0000256" key="1">
    <source>
        <dbReference type="SAM" id="SignalP"/>
    </source>
</evidence>
<dbReference type="AlphaFoldDB" id="A0A3S4B482"/>
<evidence type="ECO:0000313" key="3">
    <source>
        <dbReference type="Proteomes" id="UP000289200"/>
    </source>
</evidence>
<dbReference type="EMBL" id="UWOC01000134">
    <property type="protein sequence ID" value="VCU08736.1"/>
    <property type="molecule type" value="Genomic_DNA"/>
</dbReference>
<reference evidence="3" key="1">
    <citation type="submission" date="2018-10" db="EMBL/GenBank/DDBJ databases">
        <authorList>
            <person name="Peiro R."/>
            <person name="Begona"/>
            <person name="Cbmso G."/>
            <person name="Lopez M."/>
            <person name="Gonzalez S."/>
            <person name="Sacristan E."/>
            <person name="Castillo E."/>
        </authorList>
    </citation>
    <scope>NUCLEOTIDE SEQUENCE [LARGE SCALE GENOMIC DNA]</scope>
</reference>
<keyword evidence="3" id="KW-1185">Reference proteome</keyword>